<keyword evidence="2" id="KW-0238">DNA-binding</keyword>
<evidence type="ECO:0000313" key="3">
    <source>
        <dbReference type="Proteomes" id="UP001202248"/>
    </source>
</evidence>
<dbReference type="Pfam" id="PF04397">
    <property type="entry name" value="LytTR"/>
    <property type="match status" value="1"/>
</dbReference>
<dbReference type="SMART" id="SM00850">
    <property type="entry name" value="LytTR"/>
    <property type="match status" value="1"/>
</dbReference>
<dbReference type="GO" id="GO:0003677">
    <property type="term" value="F:DNA binding"/>
    <property type="evidence" value="ECO:0007669"/>
    <property type="project" value="UniProtKB-KW"/>
</dbReference>
<organism evidence="2 3">
    <name type="scientific">Niabella ginsengisoli</name>
    <dbReference type="NCBI Taxonomy" id="522298"/>
    <lineage>
        <taxon>Bacteria</taxon>
        <taxon>Pseudomonadati</taxon>
        <taxon>Bacteroidota</taxon>
        <taxon>Chitinophagia</taxon>
        <taxon>Chitinophagales</taxon>
        <taxon>Chitinophagaceae</taxon>
        <taxon>Niabella</taxon>
    </lineage>
</organism>
<dbReference type="PROSITE" id="PS50930">
    <property type="entry name" value="HTH_LYTTR"/>
    <property type="match status" value="1"/>
</dbReference>
<accession>A0ABS9SQ98</accession>
<dbReference type="EMBL" id="JAKWBL010000004">
    <property type="protein sequence ID" value="MCH5600550.1"/>
    <property type="molecule type" value="Genomic_DNA"/>
</dbReference>
<sequence>MQEGLEFVAINTIVRCEGVNGYTKIYLTEGNTILSSNSIGYFNKLLDIDGFYLVHKSHLINLDYVLKYLNEGSLIMEDQEHVPVARNKRSEFLEFINNRGNKV</sequence>
<evidence type="ECO:0000313" key="2">
    <source>
        <dbReference type="EMBL" id="MCH5600550.1"/>
    </source>
</evidence>
<gene>
    <name evidence="2" type="ORF">MKP09_22850</name>
</gene>
<feature type="domain" description="HTH LytTR-type" evidence="1">
    <location>
        <begin position="1"/>
        <end position="98"/>
    </location>
</feature>
<comment type="caution">
    <text evidence="2">The sequence shown here is derived from an EMBL/GenBank/DDBJ whole genome shotgun (WGS) entry which is preliminary data.</text>
</comment>
<dbReference type="Gene3D" id="2.40.50.1020">
    <property type="entry name" value="LytTr DNA-binding domain"/>
    <property type="match status" value="1"/>
</dbReference>
<keyword evidence="3" id="KW-1185">Reference proteome</keyword>
<protein>
    <submittedName>
        <fullName evidence="2">LytTR family transcriptional regulator DNA-binding domain-containing protein</fullName>
    </submittedName>
</protein>
<name>A0ABS9SQ98_9BACT</name>
<dbReference type="InterPro" id="IPR007492">
    <property type="entry name" value="LytTR_DNA-bd_dom"/>
</dbReference>
<reference evidence="2 3" key="1">
    <citation type="submission" date="2022-02" db="EMBL/GenBank/DDBJ databases">
        <authorList>
            <person name="Min J."/>
        </authorList>
    </citation>
    <scope>NUCLEOTIDE SEQUENCE [LARGE SCALE GENOMIC DNA]</scope>
    <source>
        <strain evidence="2 3">GR10-1</strain>
    </source>
</reference>
<proteinExistence type="predicted"/>
<dbReference type="RefSeq" id="WP_240832817.1">
    <property type="nucleotide sequence ID" value="NZ_JAKWBL010000004.1"/>
</dbReference>
<evidence type="ECO:0000259" key="1">
    <source>
        <dbReference type="PROSITE" id="PS50930"/>
    </source>
</evidence>
<dbReference type="Proteomes" id="UP001202248">
    <property type="component" value="Unassembled WGS sequence"/>
</dbReference>